<evidence type="ECO:0000256" key="1">
    <source>
        <dbReference type="ARBA" id="ARBA00006484"/>
    </source>
</evidence>
<comment type="caution">
    <text evidence="3">The sequence shown here is derived from an EMBL/GenBank/DDBJ whole genome shotgun (WGS) entry which is preliminary data.</text>
</comment>
<dbReference type="InterPro" id="IPR002347">
    <property type="entry name" value="SDR_fam"/>
</dbReference>
<keyword evidence="4" id="KW-1185">Reference proteome</keyword>
<dbReference type="SUPFAM" id="SSF51735">
    <property type="entry name" value="NAD(P)-binding Rossmann-fold domains"/>
    <property type="match status" value="1"/>
</dbReference>
<dbReference type="GO" id="GO:0047936">
    <property type="term" value="F:glucose 1-dehydrogenase [NAD(P)+] activity"/>
    <property type="evidence" value="ECO:0007669"/>
    <property type="project" value="UniProtKB-EC"/>
</dbReference>
<comment type="similarity">
    <text evidence="1">Belongs to the short-chain dehydrogenases/reductases (SDR) family.</text>
</comment>
<dbReference type="EC" id="1.1.1.47" evidence="3"/>
<dbReference type="InterPro" id="IPR057326">
    <property type="entry name" value="KR_dom"/>
</dbReference>
<evidence type="ECO:0000313" key="3">
    <source>
        <dbReference type="EMBL" id="MEL5986928.1"/>
    </source>
</evidence>
<reference evidence="3 4" key="1">
    <citation type="submission" date="2024-04" db="EMBL/GenBank/DDBJ databases">
        <authorList>
            <person name="Wu Y.S."/>
            <person name="Zhang L."/>
        </authorList>
    </citation>
    <scope>NUCLEOTIDE SEQUENCE [LARGE SCALE GENOMIC DNA]</scope>
    <source>
        <strain evidence="3 4">KG-01</strain>
    </source>
</reference>
<dbReference type="Pfam" id="PF13561">
    <property type="entry name" value="adh_short_C2"/>
    <property type="match status" value="1"/>
</dbReference>
<dbReference type="PRINTS" id="PR00080">
    <property type="entry name" value="SDRFAMILY"/>
</dbReference>
<feature type="domain" description="Ketoreductase" evidence="2">
    <location>
        <begin position="8"/>
        <end position="154"/>
    </location>
</feature>
<dbReference type="InterPro" id="IPR050259">
    <property type="entry name" value="SDR"/>
</dbReference>
<dbReference type="Gene3D" id="3.40.50.720">
    <property type="entry name" value="NAD(P)-binding Rossmann-like Domain"/>
    <property type="match status" value="1"/>
</dbReference>
<protein>
    <submittedName>
        <fullName evidence="3">Glucose 1-dehydrogenase</fullName>
        <ecNumber evidence="3">1.1.1.47</ecNumber>
    </submittedName>
</protein>
<keyword evidence="3" id="KW-0067">ATP-binding</keyword>
<dbReference type="EMBL" id="JBCEWA010000001">
    <property type="protein sequence ID" value="MEL5986928.1"/>
    <property type="molecule type" value="Genomic_DNA"/>
</dbReference>
<dbReference type="RefSeq" id="WP_068455195.1">
    <property type="nucleotide sequence ID" value="NZ_CP147847.1"/>
</dbReference>
<name>A0ABU9LGU5_9BACL</name>
<proteinExistence type="inferred from homology"/>
<keyword evidence="3" id="KW-0560">Oxidoreductase</keyword>
<organism evidence="3 4">
    <name type="scientific">Kurthia gibsonii</name>
    <dbReference type="NCBI Taxonomy" id="33946"/>
    <lineage>
        <taxon>Bacteria</taxon>
        <taxon>Bacillati</taxon>
        <taxon>Bacillota</taxon>
        <taxon>Bacilli</taxon>
        <taxon>Bacillales</taxon>
        <taxon>Caryophanaceae</taxon>
        <taxon>Kurthia</taxon>
    </lineage>
</organism>
<sequence length="260" mass="27712">MNLGLLGKTAIVTGGSRGIGFATAKQLVIEGANVVICGRQEDTLMEAANKIEKETGQRVLAIVADVTRKSDCEKLIMSAVTKFKRIDVLVNNAGISSTNAFMDISAEQWEQDLNLKLFGAINCSQAAVPHMKERGVGAIVNVTAISGKAGWKHSMPTSVSRAAGLALTNTMSKDLGEYGIRVNAVCIGLIRSAQVERKWKKEAPNLTWEEYSNEMGRDIPLGRIGEAEEAAKAILFLLSDAASYITGTSLNIDGGSSPVL</sequence>
<keyword evidence="3" id="KW-0547">Nucleotide-binding</keyword>
<evidence type="ECO:0000313" key="4">
    <source>
        <dbReference type="Proteomes" id="UP001398420"/>
    </source>
</evidence>
<dbReference type="PANTHER" id="PTHR42879">
    <property type="entry name" value="3-OXOACYL-(ACYL-CARRIER-PROTEIN) REDUCTASE"/>
    <property type="match status" value="1"/>
</dbReference>
<accession>A0ABU9LGU5</accession>
<evidence type="ECO:0000259" key="2">
    <source>
        <dbReference type="SMART" id="SM00822"/>
    </source>
</evidence>
<dbReference type="NCBIfam" id="NF005559">
    <property type="entry name" value="PRK07231.1"/>
    <property type="match status" value="1"/>
</dbReference>
<dbReference type="GO" id="GO:0005524">
    <property type="term" value="F:ATP binding"/>
    <property type="evidence" value="ECO:0007669"/>
    <property type="project" value="UniProtKB-KW"/>
</dbReference>
<dbReference type="Proteomes" id="UP001398420">
    <property type="component" value="Unassembled WGS sequence"/>
</dbReference>
<gene>
    <name evidence="3" type="ORF">AAF454_00665</name>
</gene>
<dbReference type="PRINTS" id="PR00081">
    <property type="entry name" value="GDHRDH"/>
</dbReference>
<dbReference type="SMART" id="SM00822">
    <property type="entry name" value="PKS_KR"/>
    <property type="match status" value="1"/>
</dbReference>
<dbReference type="InterPro" id="IPR036291">
    <property type="entry name" value="NAD(P)-bd_dom_sf"/>
</dbReference>